<comment type="cofactor">
    <cofactor evidence="2">
        <name>Zn(2+)</name>
        <dbReference type="ChEBI" id="CHEBI:29105"/>
    </cofactor>
    <text evidence="2">Binds 1 zinc ion per subunit.</text>
</comment>
<dbReference type="PANTHER" id="PTHR11002:SF79">
    <property type="entry name" value="CARBONIC ANHYDRASE 2"/>
    <property type="match status" value="1"/>
</dbReference>
<dbReference type="Pfam" id="PF00484">
    <property type="entry name" value="Pro_CA"/>
    <property type="match status" value="1"/>
</dbReference>
<dbReference type="InterPro" id="IPR036874">
    <property type="entry name" value="Carbonic_anhydrase_sf"/>
</dbReference>
<dbReference type="Gene3D" id="3.40.1050.10">
    <property type="entry name" value="Carbonic anhydrase"/>
    <property type="match status" value="1"/>
</dbReference>
<dbReference type="AlphaFoldDB" id="B1M241"/>
<accession>B1M241</accession>
<proteinExistence type="inferred from homology"/>
<dbReference type="SMART" id="SM00947">
    <property type="entry name" value="Pro_CA"/>
    <property type="match status" value="1"/>
</dbReference>
<dbReference type="Proteomes" id="UP000006589">
    <property type="component" value="Chromosome"/>
</dbReference>
<dbReference type="GO" id="GO:0004089">
    <property type="term" value="F:carbonate dehydratase activity"/>
    <property type="evidence" value="ECO:0007669"/>
    <property type="project" value="InterPro"/>
</dbReference>
<evidence type="ECO:0000313" key="4">
    <source>
        <dbReference type="Proteomes" id="UP000006589"/>
    </source>
</evidence>
<evidence type="ECO:0000256" key="2">
    <source>
        <dbReference type="PIRSR" id="PIRSR601765-1"/>
    </source>
</evidence>
<keyword evidence="2" id="KW-0862">Zinc</keyword>
<protein>
    <submittedName>
        <fullName evidence="3">Carbonic anhydrase</fullName>
    </submittedName>
</protein>
<dbReference type="InterPro" id="IPR001765">
    <property type="entry name" value="Carbonic_anhydrase"/>
</dbReference>
<name>B1M241_METRJ</name>
<dbReference type="PANTHER" id="PTHR11002">
    <property type="entry name" value="CARBONIC ANHYDRASE"/>
    <property type="match status" value="1"/>
</dbReference>
<gene>
    <name evidence="3" type="ordered locus">Mrad2831_2668</name>
</gene>
<dbReference type="CDD" id="cd03378">
    <property type="entry name" value="beta_CA_cladeC"/>
    <property type="match status" value="1"/>
</dbReference>
<feature type="binding site" evidence="2">
    <location>
        <position position="154"/>
    </location>
    <ligand>
        <name>Zn(2+)</name>
        <dbReference type="ChEBI" id="CHEBI:29105"/>
    </ligand>
</feature>
<dbReference type="EMBL" id="CP001001">
    <property type="protein sequence ID" value="ACB24652.1"/>
    <property type="molecule type" value="Genomic_DNA"/>
</dbReference>
<dbReference type="PROSITE" id="PS51318">
    <property type="entry name" value="TAT"/>
    <property type="match status" value="1"/>
</dbReference>
<reference evidence="3 4" key="1">
    <citation type="submission" date="2008-03" db="EMBL/GenBank/DDBJ databases">
        <title>Complete sequence of chromosome of Methylobacterium radiotolerans JCM 2831.</title>
        <authorList>
            <consortium name="US DOE Joint Genome Institute"/>
            <person name="Copeland A."/>
            <person name="Lucas S."/>
            <person name="Lapidus A."/>
            <person name="Glavina del Rio T."/>
            <person name="Dalin E."/>
            <person name="Tice H."/>
            <person name="Bruce D."/>
            <person name="Goodwin L."/>
            <person name="Pitluck S."/>
            <person name="Kiss H."/>
            <person name="Brettin T."/>
            <person name="Detter J.C."/>
            <person name="Han C."/>
            <person name="Kuske C.R."/>
            <person name="Schmutz J."/>
            <person name="Larimer F."/>
            <person name="Land M."/>
            <person name="Hauser L."/>
            <person name="Kyrpides N."/>
            <person name="Mikhailova N."/>
            <person name="Marx C.J."/>
            <person name="Richardson P."/>
        </authorList>
    </citation>
    <scope>NUCLEOTIDE SEQUENCE [LARGE SCALE GENOMIC DNA]</scope>
    <source>
        <strain evidence="4">ATCC 27329 / DSM 1819 / JCM 2831 / NBRC 15690 / NCIMB 10815 / 0-1</strain>
    </source>
</reference>
<feature type="binding site" evidence="2">
    <location>
        <position position="100"/>
    </location>
    <ligand>
        <name>Zn(2+)</name>
        <dbReference type="ChEBI" id="CHEBI:29105"/>
    </ligand>
</feature>
<keyword evidence="2" id="KW-0479">Metal-binding</keyword>
<dbReference type="SUPFAM" id="SSF53056">
    <property type="entry name" value="beta-carbonic anhydrase, cab"/>
    <property type="match status" value="1"/>
</dbReference>
<evidence type="ECO:0000256" key="1">
    <source>
        <dbReference type="ARBA" id="ARBA00006217"/>
    </source>
</evidence>
<feature type="binding site" evidence="2">
    <location>
        <position position="98"/>
    </location>
    <ligand>
        <name>Zn(2+)</name>
        <dbReference type="ChEBI" id="CHEBI:29105"/>
    </ligand>
</feature>
<comment type="similarity">
    <text evidence="1">Belongs to the beta-class carbonic anhydrase family.</text>
</comment>
<dbReference type="GeneID" id="6138711"/>
<dbReference type="GO" id="GO:0008270">
    <property type="term" value="F:zinc ion binding"/>
    <property type="evidence" value="ECO:0007669"/>
    <property type="project" value="InterPro"/>
</dbReference>
<dbReference type="eggNOG" id="COG0288">
    <property type="taxonomic scope" value="Bacteria"/>
</dbReference>
<dbReference type="PATRIC" id="fig|426355.14.peg.2733"/>
<dbReference type="InterPro" id="IPR006311">
    <property type="entry name" value="TAT_signal"/>
</dbReference>
<dbReference type="KEGG" id="mrd:Mrad2831_2668"/>
<sequence length="245" mass="25239">MRRGPSTVCDLHRPSLSRRGLLAAAAAGTAMGASAGIRRAEAALDGARSNAITPEAALTRLRDGNGRYVANTPANRDFAAGRAARAAAQYPIACIVGCADARVAPDFIFDQGPGDLFVVRVAGNFVTTDGLASLEYGVSVLGAPLILVLGHSDCGAVKATIDVMKTDATLPGHLPVLIDAIRPAVDLAEKARAQDPLAEAIAQNVRHSVRRLQQAGPILAEAVAAGRVKVVGGFYDIGTGRVAML</sequence>
<organism evidence="3 4">
    <name type="scientific">Methylobacterium radiotolerans (strain ATCC 27329 / DSM 1819 / JCM 2831 / NBRC 15690 / NCIMB 10815 / 0-1)</name>
    <dbReference type="NCBI Taxonomy" id="426355"/>
    <lineage>
        <taxon>Bacteria</taxon>
        <taxon>Pseudomonadati</taxon>
        <taxon>Pseudomonadota</taxon>
        <taxon>Alphaproteobacteria</taxon>
        <taxon>Hyphomicrobiales</taxon>
        <taxon>Methylobacteriaceae</taxon>
        <taxon>Methylobacterium</taxon>
    </lineage>
</organism>
<feature type="binding site" evidence="2">
    <location>
        <position position="151"/>
    </location>
    <ligand>
        <name>Zn(2+)</name>
        <dbReference type="ChEBI" id="CHEBI:29105"/>
    </ligand>
</feature>
<dbReference type="STRING" id="426355.Mrad2831_2668"/>
<dbReference type="RefSeq" id="WP_012319621.1">
    <property type="nucleotide sequence ID" value="NC_010505.1"/>
</dbReference>
<dbReference type="HOGENOM" id="CLU_053879_4_2_5"/>
<evidence type="ECO:0000313" key="3">
    <source>
        <dbReference type="EMBL" id="ACB24652.1"/>
    </source>
</evidence>